<protein>
    <submittedName>
        <fullName evidence="3">Uncharacterized protein</fullName>
    </submittedName>
</protein>
<accession>A0AAD7IGJ1</accession>
<gene>
    <name evidence="3" type="ORF">DFH07DRAFT_1063896</name>
</gene>
<evidence type="ECO:0000313" key="4">
    <source>
        <dbReference type="Proteomes" id="UP001215280"/>
    </source>
</evidence>
<evidence type="ECO:0000256" key="2">
    <source>
        <dbReference type="SAM" id="Phobius"/>
    </source>
</evidence>
<keyword evidence="2" id="KW-0812">Transmembrane</keyword>
<feature type="region of interest" description="Disordered" evidence="1">
    <location>
        <begin position="142"/>
        <end position="163"/>
    </location>
</feature>
<comment type="caution">
    <text evidence="3">The sequence shown here is derived from an EMBL/GenBank/DDBJ whole genome shotgun (WGS) entry which is preliminary data.</text>
</comment>
<proteinExistence type="predicted"/>
<evidence type="ECO:0000313" key="3">
    <source>
        <dbReference type="EMBL" id="KAJ7741776.1"/>
    </source>
</evidence>
<keyword evidence="4" id="KW-1185">Reference proteome</keyword>
<name>A0AAD7IGJ1_9AGAR</name>
<organism evidence="3 4">
    <name type="scientific">Mycena maculata</name>
    <dbReference type="NCBI Taxonomy" id="230809"/>
    <lineage>
        <taxon>Eukaryota</taxon>
        <taxon>Fungi</taxon>
        <taxon>Dikarya</taxon>
        <taxon>Basidiomycota</taxon>
        <taxon>Agaricomycotina</taxon>
        <taxon>Agaricomycetes</taxon>
        <taxon>Agaricomycetidae</taxon>
        <taxon>Agaricales</taxon>
        <taxon>Marasmiineae</taxon>
        <taxon>Mycenaceae</taxon>
        <taxon>Mycena</taxon>
    </lineage>
</organism>
<reference evidence="3" key="1">
    <citation type="submission" date="2023-03" db="EMBL/GenBank/DDBJ databases">
        <title>Massive genome expansion in bonnet fungi (Mycena s.s.) driven by repeated elements and novel gene families across ecological guilds.</title>
        <authorList>
            <consortium name="Lawrence Berkeley National Laboratory"/>
            <person name="Harder C.B."/>
            <person name="Miyauchi S."/>
            <person name="Viragh M."/>
            <person name="Kuo A."/>
            <person name="Thoen E."/>
            <person name="Andreopoulos B."/>
            <person name="Lu D."/>
            <person name="Skrede I."/>
            <person name="Drula E."/>
            <person name="Henrissat B."/>
            <person name="Morin E."/>
            <person name="Kohler A."/>
            <person name="Barry K."/>
            <person name="LaButti K."/>
            <person name="Morin E."/>
            <person name="Salamov A."/>
            <person name="Lipzen A."/>
            <person name="Mereny Z."/>
            <person name="Hegedus B."/>
            <person name="Baldrian P."/>
            <person name="Stursova M."/>
            <person name="Weitz H."/>
            <person name="Taylor A."/>
            <person name="Grigoriev I.V."/>
            <person name="Nagy L.G."/>
            <person name="Martin F."/>
            <person name="Kauserud H."/>
        </authorList>
    </citation>
    <scope>NUCLEOTIDE SEQUENCE</scope>
    <source>
        <strain evidence="3">CBHHK188m</strain>
    </source>
</reference>
<dbReference type="AlphaFoldDB" id="A0AAD7IGJ1"/>
<keyword evidence="2" id="KW-1133">Transmembrane helix</keyword>
<keyword evidence="2" id="KW-0472">Membrane</keyword>
<evidence type="ECO:0000256" key="1">
    <source>
        <dbReference type="SAM" id="MobiDB-lite"/>
    </source>
</evidence>
<dbReference type="Proteomes" id="UP001215280">
    <property type="component" value="Unassembled WGS sequence"/>
</dbReference>
<feature type="transmembrane region" description="Helical" evidence="2">
    <location>
        <begin position="56"/>
        <end position="77"/>
    </location>
</feature>
<sequence>MSSSTSSSALSVVTTSATALFPSHHRPSSSIALPSITPSGLPPCSNGPCSAPPATLYLYTFLSTLIILMCVSAAIIVRSVILRRRQQIAIANGTWVTPTNRREHVYIARPRPQMFDLYIADGEKHDEKQWGAMKPLSASPIAEPAKAPTRSPHPESMAAQHGPLRRAVREEIHDMLRFFRAPPAPPPPTMEPAVPSALPTPTTRVRVATLVAMPARETEELPYLEFGVLDAEVVDPGRMSAQSEGASEGGDLGAKV</sequence>
<dbReference type="EMBL" id="JARJLG010000121">
    <property type="protein sequence ID" value="KAJ7741776.1"/>
    <property type="molecule type" value="Genomic_DNA"/>
</dbReference>